<protein>
    <submittedName>
        <fullName evidence="2">Chromosome partitioning protein</fullName>
    </submittedName>
</protein>
<dbReference type="Gene3D" id="3.40.50.300">
    <property type="entry name" value="P-loop containing nucleotide triphosphate hydrolases"/>
    <property type="match status" value="1"/>
</dbReference>
<evidence type="ECO:0000313" key="3">
    <source>
        <dbReference type="Proteomes" id="UP000219453"/>
    </source>
</evidence>
<dbReference type="PANTHER" id="PTHR13696">
    <property type="entry name" value="P-LOOP CONTAINING NUCLEOSIDE TRIPHOSPHATE HYDROLASE"/>
    <property type="match status" value="1"/>
</dbReference>
<dbReference type="RefSeq" id="WP_179747518.1">
    <property type="nucleotide sequence ID" value="NZ_OBEJ01000010.1"/>
</dbReference>
<gene>
    <name evidence="2" type="ORF">SAMN06269185_3333</name>
</gene>
<name>A0A285PDW3_NATPI</name>
<dbReference type="SUPFAM" id="SSF52540">
    <property type="entry name" value="P-loop containing nucleoside triphosphate hydrolases"/>
    <property type="match status" value="1"/>
</dbReference>
<evidence type="ECO:0000313" key="2">
    <source>
        <dbReference type="EMBL" id="SNZ18336.1"/>
    </source>
</evidence>
<dbReference type="Pfam" id="PF13614">
    <property type="entry name" value="AAA_31"/>
    <property type="match status" value="1"/>
</dbReference>
<sequence>MDQTYRAAAFLDKGGTGKTTTVAHVGVAAQHRGHDVLLIDLAGKQGDLAKHFGVWDDYQQAIEQDEAWPNISTVFDDSWSTIAEKLGEDPLADLVIETDEGVDLIPAHPGLDTLDSELGNIDDARKRYSRLEEFLDNYVDPLGYDIVLIDLPGMTNNVSYNGLWAAGHAITPVEMGPFEAEQADALRQDLNKIADNFAVEIELALVLPNKVDTRTKLAEEYLAAFKDEYPEAIAPDYVPYSQDIRNAAQRGMTAFSLEDPSSTARHAKETYLGAADTLLDRLGGGDHA</sequence>
<reference evidence="2 3" key="1">
    <citation type="submission" date="2017-09" db="EMBL/GenBank/DDBJ databases">
        <authorList>
            <person name="Ehlers B."/>
            <person name="Leendertz F.H."/>
        </authorList>
    </citation>
    <scope>NUCLEOTIDE SEQUENCE [LARGE SCALE GENOMIC DNA]</scope>
    <source>
        <strain evidence="2 3">DSM 27208</strain>
    </source>
</reference>
<proteinExistence type="predicted"/>
<dbReference type="PANTHER" id="PTHR13696:SF99">
    <property type="entry name" value="COBYRINIC ACID AC-DIAMIDE SYNTHASE"/>
    <property type="match status" value="1"/>
</dbReference>
<keyword evidence="3" id="KW-1185">Reference proteome</keyword>
<accession>A0A285PDW3</accession>
<dbReference type="OrthoDB" id="322322at2157"/>
<dbReference type="EMBL" id="OBEJ01000010">
    <property type="protein sequence ID" value="SNZ18336.1"/>
    <property type="molecule type" value="Genomic_DNA"/>
</dbReference>
<evidence type="ECO:0000259" key="1">
    <source>
        <dbReference type="Pfam" id="PF13614"/>
    </source>
</evidence>
<feature type="domain" description="AAA" evidence="1">
    <location>
        <begin position="12"/>
        <end position="199"/>
    </location>
</feature>
<dbReference type="AlphaFoldDB" id="A0A285PDW3"/>
<dbReference type="InterPro" id="IPR025669">
    <property type="entry name" value="AAA_dom"/>
</dbReference>
<organism evidence="2 3">
    <name type="scientific">Natronoarchaeum philippinense</name>
    <dbReference type="NCBI Taxonomy" id="558529"/>
    <lineage>
        <taxon>Archaea</taxon>
        <taxon>Methanobacteriati</taxon>
        <taxon>Methanobacteriota</taxon>
        <taxon>Stenosarchaea group</taxon>
        <taxon>Halobacteria</taxon>
        <taxon>Halobacteriales</taxon>
        <taxon>Natronoarchaeaceae</taxon>
    </lineage>
</organism>
<dbReference type="InterPro" id="IPR027417">
    <property type="entry name" value="P-loop_NTPase"/>
</dbReference>
<dbReference type="Proteomes" id="UP000219453">
    <property type="component" value="Unassembled WGS sequence"/>
</dbReference>
<dbReference type="InterPro" id="IPR050678">
    <property type="entry name" value="DNA_Partitioning_ATPase"/>
</dbReference>
<dbReference type="CDD" id="cd02042">
    <property type="entry name" value="ParAB_family"/>
    <property type="match status" value="1"/>
</dbReference>